<organism evidence="10">
    <name type="scientific">Shearwaterpox virus</name>
    <dbReference type="NCBI Taxonomy" id="1974596"/>
    <lineage>
        <taxon>Viruses</taxon>
        <taxon>Varidnaviria</taxon>
        <taxon>Bamfordvirae</taxon>
        <taxon>Nucleocytoviricota</taxon>
        <taxon>Pokkesviricetes</taxon>
        <taxon>Chitovirales</taxon>
        <taxon>Poxviridae</taxon>
        <taxon>Chordopoxvirinae</taxon>
        <taxon>Avipoxvirus</taxon>
        <taxon>Avipoxvirus canarypox</taxon>
        <taxon>Canarypox virus</taxon>
    </lineage>
</organism>
<evidence type="ECO:0000256" key="7">
    <source>
        <dbReference type="PROSITE-ProRule" id="PRU00076"/>
    </source>
</evidence>
<comment type="caution">
    <text evidence="7">Lacks conserved residue(s) required for the propagation of feature annotation.</text>
</comment>
<evidence type="ECO:0000256" key="3">
    <source>
        <dbReference type="ARBA" id="ARBA00022536"/>
    </source>
</evidence>
<protein>
    <submittedName>
        <fullName evidence="10">SWPV2-ORF271</fullName>
    </submittedName>
</protein>
<keyword evidence="8" id="KW-0472">Membrane</keyword>
<dbReference type="PRINTS" id="PR00009">
    <property type="entry name" value="EGFTGF"/>
</dbReference>
<keyword evidence="6 7" id="KW-1015">Disulfide bond</keyword>
<evidence type="ECO:0000256" key="5">
    <source>
        <dbReference type="ARBA" id="ARBA00023030"/>
    </source>
</evidence>
<dbReference type="PANTHER" id="PTHR10740">
    <property type="entry name" value="TRANSFORMING GROWTH FACTOR ALPHA"/>
    <property type="match status" value="1"/>
</dbReference>
<feature type="disulfide bond" evidence="7">
    <location>
        <begin position="112"/>
        <end position="121"/>
    </location>
</feature>
<dbReference type="EMBL" id="KX857215">
    <property type="protein sequence ID" value="ARE67522.1"/>
    <property type="molecule type" value="Genomic_DNA"/>
</dbReference>
<evidence type="ECO:0000256" key="6">
    <source>
        <dbReference type="ARBA" id="ARBA00023157"/>
    </source>
</evidence>
<keyword evidence="3 7" id="KW-0245">EGF-like domain</keyword>
<evidence type="ECO:0000259" key="9">
    <source>
        <dbReference type="PROSITE" id="PS50026"/>
    </source>
</evidence>
<keyword evidence="8" id="KW-1133">Transmembrane helix</keyword>
<dbReference type="PANTHER" id="PTHR10740:SF14">
    <property type="entry name" value="EGF-LIKE DOMAIN-CONTAINING PROTEIN"/>
    <property type="match status" value="1"/>
</dbReference>
<name>A0A1V0QGP7_CNPV</name>
<dbReference type="GO" id="GO:0005615">
    <property type="term" value="C:extracellular space"/>
    <property type="evidence" value="ECO:0007669"/>
    <property type="project" value="TreeGrafter"/>
</dbReference>
<dbReference type="Proteomes" id="UP000319767">
    <property type="component" value="Segment"/>
</dbReference>
<evidence type="ECO:0000256" key="1">
    <source>
        <dbReference type="ARBA" id="ARBA00004613"/>
    </source>
</evidence>
<dbReference type="PROSITE" id="PS50026">
    <property type="entry name" value="EGF_3"/>
    <property type="match status" value="1"/>
</dbReference>
<dbReference type="InterPro" id="IPR000742">
    <property type="entry name" value="EGF"/>
</dbReference>
<dbReference type="GO" id="GO:0005154">
    <property type="term" value="F:epidermal growth factor receptor binding"/>
    <property type="evidence" value="ECO:0007669"/>
    <property type="project" value="TreeGrafter"/>
</dbReference>
<comment type="subcellular location">
    <subcellularLocation>
        <location evidence="1">Secreted</location>
    </subcellularLocation>
</comment>
<dbReference type="PROSITE" id="PS01186">
    <property type="entry name" value="EGF_2"/>
    <property type="match status" value="1"/>
</dbReference>
<proteinExistence type="predicted"/>
<evidence type="ECO:0000256" key="4">
    <source>
        <dbReference type="ARBA" id="ARBA00022729"/>
    </source>
</evidence>
<accession>A0A1V0QGP7</accession>
<reference evidence="10" key="1">
    <citation type="journal article" date="2017" name="BMC Genomics">
        <title>Genomic characterization of two novel pathogenic avipoxviruses isolated from pacific shearwaters (Ardenna spp.).</title>
        <authorList>
            <person name="Sarker S."/>
            <person name="Das S."/>
            <person name="Lavers J.L."/>
            <person name="Hutton I."/>
            <person name="Helbig K."/>
            <person name="Imbery J."/>
            <person name="Upton C."/>
            <person name="Raidal S.R."/>
        </authorList>
    </citation>
    <scope>NUCLEOTIDE SEQUENCE [LARGE SCALE GENOMIC DNA]</scope>
    <source>
        <strain evidence="10">SWPV-2</strain>
    </source>
</reference>
<evidence type="ECO:0000256" key="2">
    <source>
        <dbReference type="ARBA" id="ARBA00022525"/>
    </source>
</evidence>
<feature type="transmembrane region" description="Helical" evidence="8">
    <location>
        <begin position="25"/>
        <end position="45"/>
    </location>
</feature>
<keyword evidence="5" id="KW-0339">Growth factor</keyword>
<keyword evidence="8" id="KW-0812">Transmembrane</keyword>
<feature type="domain" description="EGF-like" evidence="9">
    <location>
        <begin position="82"/>
        <end position="122"/>
    </location>
</feature>
<keyword evidence="2" id="KW-0964">Secreted</keyword>
<dbReference type="GO" id="GO:0008083">
    <property type="term" value="F:growth factor activity"/>
    <property type="evidence" value="ECO:0007669"/>
    <property type="project" value="UniProtKB-KW"/>
</dbReference>
<keyword evidence="4" id="KW-0732">Signal</keyword>
<dbReference type="PROSITE" id="PS00022">
    <property type="entry name" value="EGF_1"/>
    <property type="match status" value="1"/>
</dbReference>
<dbReference type="Gene3D" id="2.10.25.10">
    <property type="entry name" value="Laminin"/>
    <property type="match status" value="1"/>
</dbReference>
<dbReference type="GO" id="GO:0008284">
    <property type="term" value="P:positive regulation of cell population proliferation"/>
    <property type="evidence" value="ECO:0007669"/>
    <property type="project" value="TreeGrafter"/>
</dbReference>
<dbReference type="SUPFAM" id="SSF57196">
    <property type="entry name" value="EGF/Laminin"/>
    <property type="match status" value="1"/>
</dbReference>
<evidence type="ECO:0000256" key="8">
    <source>
        <dbReference type="SAM" id="Phobius"/>
    </source>
</evidence>
<dbReference type="GO" id="GO:0007173">
    <property type="term" value="P:epidermal growth factor receptor signaling pathway"/>
    <property type="evidence" value="ECO:0007669"/>
    <property type="project" value="TreeGrafter"/>
</dbReference>
<gene>
    <name evidence="10" type="primary">SWPV2-271</name>
</gene>
<evidence type="ECO:0000313" key="10">
    <source>
        <dbReference type="EMBL" id="ARE67522.1"/>
    </source>
</evidence>
<sequence length="126" mass="14802">MDTLISPIKVKNEYKLISNLLSNKTTLAVSMIIVLLVFNIVFYSYRINELLIIKRNFESHISKIVYSENTNSYTFKRTNSMFFKKCKNDYNDYCINGICRYIVDLSEVVCLCNRGYTGIRCEEYTI</sequence>